<gene>
    <name evidence="7" type="ORF">METZ01_LOCUS142892</name>
</gene>
<dbReference type="EMBL" id="UINC01021771">
    <property type="protein sequence ID" value="SVA90038.1"/>
    <property type="molecule type" value="Genomic_DNA"/>
</dbReference>
<evidence type="ECO:0000256" key="2">
    <source>
        <dbReference type="ARBA" id="ARBA00022692"/>
    </source>
</evidence>
<proteinExistence type="predicted"/>
<dbReference type="InterPro" id="IPR051784">
    <property type="entry name" value="Nod_factor_ABC_transporter"/>
</dbReference>
<dbReference type="PROSITE" id="PS51012">
    <property type="entry name" value="ABC_TM2"/>
    <property type="match status" value="1"/>
</dbReference>
<feature type="transmembrane region" description="Helical" evidence="5">
    <location>
        <begin position="140"/>
        <end position="161"/>
    </location>
</feature>
<sequence>VIKNFFSQTIVLAQRSLVNELRQLATVLPGLIFPLLLAFTYAEQFERVLSLPGFPEVDSFLDFLLPATVLQMVSFGASNSGTELALDIENGFMDRLLASPVARVPVLIGRVSGSALLAGIKTVIIVLVFLSAGAQVSSGLAGLLVLVLSACLLVVVIGGLSQILAIRSGSQEVVGATFPLIFVMIFMSSAFFPTELMSGWFKRLAEFNPMTWVIDPLRRLMIVGWSWSDAATALGILLLGAVMVTGASLLTLHKKLQRP</sequence>
<dbReference type="GO" id="GO:0043190">
    <property type="term" value="C:ATP-binding cassette (ABC) transporter complex"/>
    <property type="evidence" value="ECO:0007669"/>
    <property type="project" value="InterPro"/>
</dbReference>
<keyword evidence="4 5" id="KW-0472">Membrane</keyword>
<evidence type="ECO:0000313" key="7">
    <source>
        <dbReference type="EMBL" id="SVA90038.1"/>
    </source>
</evidence>
<dbReference type="AlphaFoldDB" id="A0A381ZL16"/>
<dbReference type="InterPro" id="IPR013525">
    <property type="entry name" value="ABC2_TM"/>
</dbReference>
<feature type="transmembrane region" description="Helical" evidence="5">
    <location>
        <begin position="63"/>
        <end position="86"/>
    </location>
</feature>
<dbReference type="PIRSF" id="PIRSF006648">
    <property type="entry name" value="DrrB"/>
    <property type="match status" value="1"/>
</dbReference>
<organism evidence="7">
    <name type="scientific">marine metagenome</name>
    <dbReference type="NCBI Taxonomy" id="408172"/>
    <lineage>
        <taxon>unclassified sequences</taxon>
        <taxon>metagenomes</taxon>
        <taxon>ecological metagenomes</taxon>
    </lineage>
</organism>
<dbReference type="PANTHER" id="PTHR43229:SF2">
    <property type="entry name" value="NODULATION PROTEIN J"/>
    <property type="match status" value="1"/>
</dbReference>
<keyword evidence="3 5" id="KW-1133">Transmembrane helix</keyword>
<evidence type="ECO:0000256" key="3">
    <source>
        <dbReference type="ARBA" id="ARBA00022989"/>
    </source>
</evidence>
<feature type="non-terminal residue" evidence="7">
    <location>
        <position position="1"/>
    </location>
</feature>
<protein>
    <recommendedName>
        <fullName evidence="6">ABC transmembrane type-2 domain-containing protein</fullName>
    </recommendedName>
</protein>
<dbReference type="InterPro" id="IPR000412">
    <property type="entry name" value="ABC_2_transport"/>
</dbReference>
<evidence type="ECO:0000256" key="1">
    <source>
        <dbReference type="ARBA" id="ARBA00004141"/>
    </source>
</evidence>
<dbReference type="InterPro" id="IPR047817">
    <property type="entry name" value="ABC2_TM_bact-type"/>
</dbReference>
<keyword evidence="2 5" id="KW-0812">Transmembrane</keyword>
<dbReference type="Pfam" id="PF01061">
    <property type="entry name" value="ABC2_membrane"/>
    <property type="match status" value="1"/>
</dbReference>
<feature type="transmembrane region" description="Helical" evidence="5">
    <location>
        <begin position="173"/>
        <end position="192"/>
    </location>
</feature>
<dbReference type="PANTHER" id="PTHR43229">
    <property type="entry name" value="NODULATION PROTEIN J"/>
    <property type="match status" value="1"/>
</dbReference>
<name>A0A381ZL16_9ZZZZ</name>
<feature type="domain" description="ABC transmembrane type-2" evidence="6">
    <location>
        <begin position="25"/>
        <end position="255"/>
    </location>
</feature>
<evidence type="ECO:0000256" key="5">
    <source>
        <dbReference type="SAM" id="Phobius"/>
    </source>
</evidence>
<dbReference type="GO" id="GO:0140359">
    <property type="term" value="F:ABC-type transporter activity"/>
    <property type="evidence" value="ECO:0007669"/>
    <property type="project" value="InterPro"/>
</dbReference>
<reference evidence="7" key="1">
    <citation type="submission" date="2018-05" db="EMBL/GenBank/DDBJ databases">
        <authorList>
            <person name="Lanie J.A."/>
            <person name="Ng W.-L."/>
            <person name="Kazmierczak K.M."/>
            <person name="Andrzejewski T.M."/>
            <person name="Davidsen T.M."/>
            <person name="Wayne K.J."/>
            <person name="Tettelin H."/>
            <person name="Glass J.I."/>
            <person name="Rusch D."/>
            <person name="Podicherti R."/>
            <person name="Tsui H.-C.T."/>
            <person name="Winkler M.E."/>
        </authorList>
    </citation>
    <scope>NUCLEOTIDE SEQUENCE</scope>
</reference>
<evidence type="ECO:0000256" key="4">
    <source>
        <dbReference type="ARBA" id="ARBA00023136"/>
    </source>
</evidence>
<evidence type="ECO:0000259" key="6">
    <source>
        <dbReference type="PROSITE" id="PS51012"/>
    </source>
</evidence>
<accession>A0A381ZL16</accession>
<comment type="subcellular location">
    <subcellularLocation>
        <location evidence="1">Membrane</location>
        <topology evidence="1">Multi-pass membrane protein</topology>
    </subcellularLocation>
</comment>
<feature type="transmembrane region" description="Helical" evidence="5">
    <location>
        <begin position="107"/>
        <end position="134"/>
    </location>
</feature>
<feature type="transmembrane region" description="Helical" evidence="5">
    <location>
        <begin position="24"/>
        <end position="43"/>
    </location>
</feature>
<feature type="transmembrane region" description="Helical" evidence="5">
    <location>
        <begin position="230"/>
        <end position="252"/>
    </location>
</feature>